<organism evidence="1 2">
    <name type="scientific">Racocetra persica</name>
    <dbReference type="NCBI Taxonomy" id="160502"/>
    <lineage>
        <taxon>Eukaryota</taxon>
        <taxon>Fungi</taxon>
        <taxon>Fungi incertae sedis</taxon>
        <taxon>Mucoromycota</taxon>
        <taxon>Glomeromycotina</taxon>
        <taxon>Glomeromycetes</taxon>
        <taxon>Diversisporales</taxon>
        <taxon>Gigasporaceae</taxon>
        <taxon>Racocetra</taxon>
    </lineage>
</organism>
<evidence type="ECO:0000313" key="2">
    <source>
        <dbReference type="Proteomes" id="UP000789920"/>
    </source>
</evidence>
<dbReference type="Proteomes" id="UP000789920">
    <property type="component" value="Unassembled WGS sequence"/>
</dbReference>
<accession>A0ACA9L5E4</accession>
<name>A0ACA9L5E4_9GLOM</name>
<dbReference type="EMBL" id="CAJVQC010002343">
    <property type="protein sequence ID" value="CAG8509974.1"/>
    <property type="molecule type" value="Genomic_DNA"/>
</dbReference>
<sequence length="186" mass="21539">MLTETITDEEDEFEEEGLEDRIYGISDFDSSSLSEFTMLYKSEPYEEPLMSWDSEDDYWYKDVQSTISSSSDDLISFITNDEINKNSDDDEILISTLPPLNKSQNDFNMSCGDDSAIIYALQDPRQVVSLLAEEANKPIIDLFDFYFEKRDPNVSYQIENIPKSLKKILRIFYKSINMDLHGSPKN</sequence>
<protein>
    <submittedName>
        <fullName evidence="1">6310_t:CDS:1</fullName>
    </submittedName>
</protein>
<reference evidence="1" key="1">
    <citation type="submission" date="2021-06" db="EMBL/GenBank/DDBJ databases">
        <authorList>
            <person name="Kallberg Y."/>
            <person name="Tangrot J."/>
            <person name="Rosling A."/>
        </authorList>
    </citation>
    <scope>NUCLEOTIDE SEQUENCE</scope>
    <source>
        <strain evidence="1">MA461A</strain>
    </source>
</reference>
<keyword evidence="2" id="KW-1185">Reference proteome</keyword>
<gene>
    <name evidence="1" type="ORF">RPERSI_LOCUS2214</name>
</gene>
<comment type="caution">
    <text evidence="1">The sequence shown here is derived from an EMBL/GenBank/DDBJ whole genome shotgun (WGS) entry which is preliminary data.</text>
</comment>
<evidence type="ECO:0000313" key="1">
    <source>
        <dbReference type="EMBL" id="CAG8509974.1"/>
    </source>
</evidence>
<proteinExistence type="predicted"/>